<name>A0ABP7G2Z2_9MICO</name>
<proteinExistence type="predicted"/>
<evidence type="ECO:0008006" key="4">
    <source>
        <dbReference type="Google" id="ProtNLM"/>
    </source>
</evidence>
<evidence type="ECO:0000256" key="1">
    <source>
        <dbReference type="SAM" id="SignalP"/>
    </source>
</evidence>
<dbReference type="RefSeq" id="WP_344779572.1">
    <property type="nucleotide sequence ID" value="NZ_BAABAF010000001.1"/>
</dbReference>
<gene>
    <name evidence="2" type="ORF">GCM10022240_01800</name>
</gene>
<feature type="signal peptide" evidence="1">
    <location>
        <begin position="1"/>
        <end position="32"/>
    </location>
</feature>
<dbReference type="SUPFAM" id="SSF53955">
    <property type="entry name" value="Lysozyme-like"/>
    <property type="match status" value="1"/>
</dbReference>
<sequence>MRLRALTLSQKSLLVAASVAASLGIVAVPASAGATAPTATEVTAAVAPAPRSVDYDAAYFASVARGAAQLAQGKVSSTTLKVQIALVEDSASMSAFSAQIQIDQLRELTSRVAAQVVSYDKSQARKAAEAKAAEAKAAKEAARKVAARQSTASPASVGTAVPVSSGDNSPAAARAYARSLMASKYGWGADQFTCLNSLWNRESGWRVHAANPSGAYGIPQALPGSKMGAGWQNSAQVQVAWGLGYIKARYGTPCGAWGHSQSVGWY</sequence>
<comment type="caution">
    <text evidence="2">The sequence shown here is derived from an EMBL/GenBank/DDBJ whole genome shotgun (WGS) entry which is preliminary data.</text>
</comment>
<keyword evidence="1" id="KW-0732">Signal</keyword>
<feature type="chain" id="PRO_5046534396" description="Lytic transglycosylase domain-containing protein" evidence="1">
    <location>
        <begin position="33"/>
        <end position="266"/>
    </location>
</feature>
<keyword evidence="3" id="KW-1185">Reference proteome</keyword>
<dbReference type="EMBL" id="BAABAF010000001">
    <property type="protein sequence ID" value="GAA3752355.1"/>
    <property type="molecule type" value="Genomic_DNA"/>
</dbReference>
<evidence type="ECO:0000313" key="3">
    <source>
        <dbReference type="Proteomes" id="UP001500540"/>
    </source>
</evidence>
<reference evidence="3" key="1">
    <citation type="journal article" date="2019" name="Int. J. Syst. Evol. Microbiol.">
        <title>The Global Catalogue of Microorganisms (GCM) 10K type strain sequencing project: providing services to taxonomists for standard genome sequencing and annotation.</title>
        <authorList>
            <consortium name="The Broad Institute Genomics Platform"/>
            <consortium name="The Broad Institute Genome Sequencing Center for Infectious Disease"/>
            <person name="Wu L."/>
            <person name="Ma J."/>
        </authorList>
    </citation>
    <scope>NUCLEOTIDE SEQUENCE [LARGE SCALE GENOMIC DNA]</scope>
    <source>
        <strain evidence="3">JCM 16950</strain>
    </source>
</reference>
<accession>A0ABP7G2Z2</accession>
<organism evidence="2 3">
    <name type="scientific">Microbacterium kribbense</name>
    <dbReference type="NCBI Taxonomy" id="433645"/>
    <lineage>
        <taxon>Bacteria</taxon>
        <taxon>Bacillati</taxon>
        <taxon>Actinomycetota</taxon>
        <taxon>Actinomycetes</taxon>
        <taxon>Micrococcales</taxon>
        <taxon>Microbacteriaceae</taxon>
        <taxon>Microbacterium</taxon>
    </lineage>
</organism>
<protein>
    <recommendedName>
        <fullName evidence="4">Lytic transglycosylase domain-containing protein</fullName>
    </recommendedName>
</protein>
<dbReference type="Proteomes" id="UP001500540">
    <property type="component" value="Unassembled WGS sequence"/>
</dbReference>
<dbReference type="InterPro" id="IPR023346">
    <property type="entry name" value="Lysozyme-like_dom_sf"/>
</dbReference>
<evidence type="ECO:0000313" key="2">
    <source>
        <dbReference type="EMBL" id="GAA3752355.1"/>
    </source>
</evidence>